<dbReference type="Gene3D" id="2.60.120.10">
    <property type="entry name" value="Jelly Rolls"/>
    <property type="match status" value="1"/>
</dbReference>
<evidence type="ECO:0000313" key="2">
    <source>
        <dbReference type="EMBL" id="PSR51863.1"/>
    </source>
</evidence>
<feature type="domain" description="Cupin type-2" evidence="1">
    <location>
        <begin position="80"/>
        <end position="148"/>
    </location>
</feature>
<dbReference type="Proteomes" id="UP000240357">
    <property type="component" value="Unassembled WGS sequence"/>
</dbReference>
<evidence type="ECO:0000313" key="3">
    <source>
        <dbReference type="EMBL" id="PSR52007.1"/>
    </source>
</evidence>
<organism evidence="3 4">
    <name type="scientific">Adhaeribacter arboris</name>
    <dbReference type="NCBI Taxonomy" id="2072846"/>
    <lineage>
        <taxon>Bacteria</taxon>
        <taxon>Pseudomonadati</taxon>
        <taxon>Bacteroidota</taxon>
        <taxon>Cytophagia</taxon>
        <taxon>Cytophagales</taxon>
        <taxon>Hymenobacteraceae</taxon>
        <taxon>Adhaeribacter</taxon>
    </lineage>
</organism>
<dbReference type="PANTHER" id="PTHR36440:SF1">
    <property type="entry name" value="PUTATIVE (AFU_ORTHOLOGUE AFUA_8G07350)-RELATED"/>
    <property type="match status" value="1"/>
</dbReference>
<name>A0A2T2Y925_9BACT</name>
<dbReference type="InterPro" id="IPR013096">
    <property type="entry name" value="Cupin_2"/>
</dbReference>
<dbReference type="EMBL" id="PYFT01000002">
    <property type="protein sequence ID" value="PSR51863.1"/>
    <property type="molecule type" value="Genomic_DNA"/>
</dbReference>
<dbReference type="InterPro" id="IPR011051">
    <property type="entry name" value="RmlC_Cupin_sf"/>
</dbReference>
<dbReference type="InterPro" id="IPR014710">
    <property type="entry name" value="RmlC-like_jellyroll"/>
</dbReference>
<sequence>MAARAKKKSIEQQFNYPILLLIHKASFNPVVKSKSDFMIDNNQPILVNAGEGKEIRVGRSKLFLKLFSQDTANKFSITEYELPSGFPGPPAHKHRVFEHAWYVLEGELTVQVGDKLLVLTTGSFIFIPKRLVHAFANSSEALVKILVIDTPGGFENYYDDLQAAFGQGQAMDHEKMRKIQLQYDTYPPDYVF</sequence>
<dbReference type="SUPFAM" id="SSF51182">
    <property type="entry name" value="RmlC-like cupins"/>
    <property type="match status" value="1"/>
</dbReference>
<dbReference type="AlphaFoldDB" id="A0A2T2Y925"/>
<keyword evidence="4" id="KW-1185">Reference proteome</keyword>
<comment type="caution">
    <text evidence="3">The sequence shown here is derived from an EMBL/GenBank/DDBJ whole genome shotgun (WGS) entry which is preliminary data.</text>
</comment>
<protein>
    <recommendedName>
        <fullName evidence="1">Cupin type-2 domain-containing protein</fullName>
    </recommendedName>
</protein>
<evidence type="ECO:0000313" key="4">
    <source>
        <dbReference type="Proteomes" id="UP000240357"/>
    </source>
</evidence>
<dbReference type="Pfam" id="PF07883">
    <property type="entry name" value="Cupin_2"/>
    <property type="match status" value="1"/>
</dbReference>
<gene>
    <name evidence="2" type="ORF">AHMF7605_28530</name>
    <name evidence="3" type="ORF">AHMF7605_29315</name>
</gene>
<proteinExistence type="predicted"/>
<dbReference type="EMBL" id="PYFT01000002">
    <property type="protein sequence ID" value="PSR52007.1"/>
    <property type="molecule type" value="Genomic_DNA"/>
</dbReference>
<accession>A0A2T2Y925</accession>
<dbReference type="InterPro" id="IPR053146">
    <property type="entry name" value="QDO-like"/>
</dbReference>
<dbReference type="PANTHER" id="PTHR36440">
    <property type="entry name" value="PUTATIVE (AFU_ORTHOLOGUE AFUA_8G07350)-RELATED"/>
    <property type="match status" value="1"/>
</dbReference>
<evidence type="ECO:0000259" key="1">
    <source>
        <dbReference type="Pfam" id="PF07883"/>
    </source>
</evidence>
<reference evidence="3 4" key="1">
    <citation type="submission" date="2018-03" db="EMBL/GenBank/DDBJ databases">
        <title>Adhaeribacter sp. HMF7605 Genome sequencing and assembly.</title>
        <authorList>
            <person name="Kang H."/>
            <person name="Kang J."/>
            <person name="Cha I."/>
            <person name="Kim H."/>
            <person name="Joh K."/>
        </authorList>
    </citation>
    <scope>NUCLEOTIDE SEQUENCE [LARGE SCALE GENOMIC DNA]</scope>
    <source>
        <strain evidence="3 4">HMF7605</strain>
    </source>
</reference>